<evidence type="ECO:0000313" key="2">
    <source>
        <dbReference type="Proteomes" id="UP000279860"/>
    </source>
</evidence>
<reference evidence="1 2" key="1">
    <citation type="submission" date="2018-11" db="EMBL/GenBank/DDBJ databases">
        <title>Genomes From Bacteria Associated with the Canine Oral Cavity: a Test Case for Automated Genome-Based Taxonomic Assignment.</title>
        <authorList>
            <person name="Coil D.A."/>
            <person name="Jospin G."/>
            <person name="Darling A.E."/>
            <person name="Wallis C."/>
            <person name="Davis I.J."/>
            <person name="Harris S."/>
            <person name="Eisen J.A."/>
            <person name="Holcombe L.J."/>
            <person name="O'Flynn C."/>
        </authorList>
    </citation>
    <scope>NUCLEOTIDE SEQUENCE [LARGE SCALE GENOMIC DNA]</scope>
    <source>
        <strain evidence="1 2">OH1426_COT-023</strain>
    </source>
</reference>
<name>A0A3P1Z4M0_TANFO</name>
<proteinExistence type="predicted"/>
<dbReference type="AlphaFoldDB" id="A0A3P1Z4M0"/>
<evidence type="ECO:0000313" key="1">
    <source>
        <dbReference type="EMBL" id="RRD78302.1"/>
    </source>
</evidence>
<protein>
    <submittedName>
        <fullName evidence="1">Uncharacterized protein</fullName>
    </submittedName>
</protein>
<sequence>MAINYLYIDDDSTDRANGTVQGLKKEGRIEVFLSQPESTWEQQIQFIEDRQKEDKLDGLIIDLRLDDYANTKDGKKANYRGTSLAQEIRTRQKEKSIKEFPIILFSANDKITQSLENSGRNLFDVFIEKESITGPNIYIEEYIPKLIALAEGYRSINLSAENLSKVLSIDISVVDERFVSELNNLANNPSHVIANFLINELLLKQGLLIDERTLAARLGIDIEQSSEDWEQVLSSLNEALYKGVFYQGWERWWMPIIEIWWNKTIHAETYLRATSASDRVEYIKKELKLTKIYPSEKMPKSDSDEFWTVCKGNNRPLDPVDGLMIDRQENLYPWQDPDYVSVEAALHRTNINIWKKVAKLEEERLKELQAQYRRER</sequence>
<accession>A0A3P1Z4M0</accession>
<organism evidence="1 2">
    <name type="scientific">Tannerella forsythia</name>
    <name type="common">Bacteroides forsythus</name>
    <dbReference type="NCBI Taxonomy" id="28112"/>
    <lineage>
        <taxon>Bacteria</taxon>
        <taxon>Pseudomonadati</taxon>
        <taxon>Bacteroidota</taxon>
        <taxon>Bacteroidia</taxon>
        <taxon>Bacteroidales</taxon>
        <taxon>Tannerellaceae</taxon>
        <taxon>Tannerella</taxon>
    </lineage>
</organism>
<dbReference type="Proteomes" id="UP000279860">
    <property type="component" value="Unassembled WGS sequence"/>
</dbReference>
<gene>
    <name evidence="1" type="ORF">EII41_02465</name>
</gene>
<comment type="caution">
    <text evidence="1">The sequence shown here is derived from an EMBL/GenBank/DDBJ whole genome shotgun (WGS) entry which is preliminary data.</text>
</comment>
<dbReference type="RefSeq" id="WP_124789289.1">
    <property type="nucleotide sequence ID" value="NZ_RQYN01000005.1"/>
</dbReference>
<dbReference type="EMBL" id="RQYN01000005">
    <property type="protein sequence ID" value="RRD78302.1"/>
    <property type="molecule type" value="Genomic_DNA"/>
</dbReference>